<keyword evidence="4 10" id="KW-1134">Transmembrane beta strand</keyword>
<dbReference type="InterPro" id="IPR037066">
    <property type="entry name" value="Plug_dom_sf"/>
</dbReference>
<dbReference type="EMBL" id="FOTW01000044">
    <property type="protein sequence ID" value="SFM90051.1"/>
    <property type="molecule type" value="Genomic_DNA"/>
</dbReference>
<dbReference type="PANTHER" id="PTHR30069:SF39">
    <property type="entry name" value="BLL6183 PROTEIN"/>
    <property type="match status" value="1"/>
</dbReference>
<gene>
    <name evidence="15" type="ORF">SAMN02982985_05715</name>
</gene>
<comment type="subcellular location">
    <subcellularLocation>
        <location evidence="1 10">Cell outer membrane</location>
        <topology evidence="1 10">Multi-pass membrane protein</topology>
    </subcellularLocation>
</comment>
<dbReference type="Pfam" id="PF07715">
    <property type="entry name" value="Plug"/>
    <property type="match status" value="1"/>
</dbReference>
<protein>
    <submittedName>
        <fullName evidence="15">Outer membrane receptor proteins, mostly Fe transport</fullName>
    </submittedName>
</protein>
<evidence type="ECO:0000256" key="6">
    <source>
        <dbReference type="ARBA" id="ARBA00023077"/>
    </source>
</evidence>
<feature type="domain" description="TonB-dependent receptor-like beta-barrel" evidence="13">
    <location>
        <begin position="291"/>
        <end position="751"/>
    </location>
</feature>
<evidence type="ECO:0000256" key="12">
    <source>
        <dbReference type="SAM" id="SignalP"/>
    </source>
</evidence>
<evidence type="ECO:0000259" key="14">
    <source>
        <dbReference type="Pfam" id="PF07715"/>
    </source>
</evidence>
<evidence type="ECO:0000256" key="5">
    <source>
        <dbReference type="ARBA" id="ARBA00022692"/>
    </source>
</evidence>
<keyword evidence="12" id="KW-0732">Signal</keyword>
<reference evidence="15 16" key="1">
    <citation type="submission" date="2016-10" db="EMBL/GenBank/DDBJ databases">
        <authorList>
            <person name="de Groot N.N."/>
        </authorList>
    </citation>
    <scope>NUCLEOTIDE SEQUENCE [LARGE SCALE GENOMIC DNA]</scope>
    <source>
        <strain evidence="15 16">ATCC 43154</strain>
    </source>
</reference>
<evidence type="ECO:0000256" key="1">
    <source>
        <dbReference type="ARBA" id="ARBA00004571"/>
    </source>
</evidence>
<evidence type="ECO:0000256" key="11">
    <source>
        <dbReference type="RuleBase" id="RU003357"/>
    </source>
</evidence>
<feature type="chain" id="PRO_5011745066" evidence="12">
    <location>
        <begin position="27"/>
        <end position="804"/>
    </location>
</feature>
<evidence type="ECO:0000313" key="16">
    <source>
        <dbReference type="Proteomes" id="UP000199470"/>
    </source>
</evidence>
<keyword evidence="5 10" id="KW-0812">Transmembrane</keyword>
<dbReference type="PANTHER" id="PTHR30069">
    <property type="entry name" value="TONB-DEPENDENT OUTER MEMBRANE RECEPTOR"/>
    <property type="match status" value="1"/>
</dbReference>
<dbReference type="PROSITE" id="PS52016">
    <property type="entry name" value="TONB_DEPENDENT_REC_3"/>
    <property type="match status" value="1"/>
</dbReference>
<keyword evidence="9 10" id="KW-0998">Cell outer membrane</keyword>
<dbReference type="Proteomes" id="UP000199470">
    <property type="component" value="Unassembled WGS sequence"/>
</dbReference>
<organism evidence="15 16">
    <name type="scientific">Rugamonas rubra</name>
    <dbReference type="NCBI Taxonomy" id="758825"/>
    <lineage>
        <taxon>Bacteria</taxon>
        <taxon>Pseudomonadati</taxon>
        <taxon>Pseudomonadota</taxon>
        <taxon>Betaproteobacteria</taxon>
        <taxon>Burkholderiales</taxon>
        <taxon>Oxalobacteraceae</taxon>
        <taxon>Telluria group</taxon>
        <taxon>Rugamonas</taxon>
    </lineage>
</organism>
<dbReference type="InterPro" id="IPR039426">
    <property type="entry name" value="TonB-dep_rcpt-like"/>
</dbReference>
<dbReference type="InterPro" id="IPR000531">
    <property type="entry name" value="Beta-barrel_TonB"/>
</dbReference>
<evidence type="ECO:0000256" key="10">
    <source>
        <dbReference type="PROSITE-ProRule" id="PRU01360"/>
    </source>
</evidence>
<dbReference type="RefSeq" id="WP_093391134.1">
    <property type="nucleotide sequence ID" value="NZ_FOTW01000044.1"/>
</dbReference>
<dbReference type="Gene3D" id="2.40.170.20">
    <property type="entry name" value="TonB-dependent receptor, beta-barrel domain"/>
    <property type="match status" value="1"/>
</dbReference>
<dbReference type="Pfam" id="PF00593">
    <property type="entry name" value="TonB_dep_Rec_b-barrel"/>
    <property type="match status" value="1"/>
</dbReference>
<proteinExistence type="inferred from homology"/>
<keyword evidence="16" id="KW-1185">Reference proteome</keyword>
<accession>A0A1I4UMA6</accession>
<evidence type="ECO:0000313" key="15">
    <source>
        <dbReference type="EMBL" id="SFM90051.1"/>
    </source>
</evidence>
<evidence type="ECO:0000256" key="4">
    <source>
        <dbReference type="ARBA" id="ARBA00022452"/>
    </source>
</evidence>
<sequence length="804" mass="85697">MMAAGSRRLPLACAVLLALASMQAQAQQAAPGGTGGAGALAVPNDYPALAMLSVDIIGVAPLPGLGVERRLLPYSVQTASAKNSEQAPGENLSEFMARNLSGVNVNEISGSPFQNDITFRGFRASPVLGTSQGISVYLDGVRVNEPFGDVVNWDMLPEAAIGSVLLVPGSNPLYGLNTLGGALALTSKSGRSHPGFEADVSTSSSGQRRSDLAYGISGADHWHAFLAATVFNDRGWREHSDGRLGNAYLKLGRASGDSDWSLALLAGSSRLVGNGLLPSYRVTEDGLQDGLYESQRRAAYTFPDETRNRLRQAVLAITQRYGERTELSANAYVRNSRRDTVNGDVADEYADYVRDCAAGFLADGAAADPASCHDSQSEGAALHTASFNTTRTRQTGRGFSVNLSTDLASHRLVLGTSYDASSVSFAQFTQAADFTPQRAVLADGTAEREAESSVTGSAHSWGLYAADTWQLAPATHLTASARYNLARVSNALVNGDAAQPEERFTYRKLNPAVGITHDANAALTLFANLSQSNRVPTVIELGCADPAQPCRLPVGLQSDPYLKQVVSRSVEAGARWTAGRGASVSASLYRIVNRDDILFRSAGATQQGYFSNFSRTRHQGMDLNASAQAGTVTARLAYSYLDASYDADGELFTGARNVKVGPGTRIAGLPRHTLKLGLDWRAMPALTLGADLQAVSDMLSQGNEDGLRADPVEGEPLKYADWRIRGYALLSLRASYRPAPGWELFARVGNVTNRRYESYGAVALDMFPQGRLLQPHDNPAEAALARFVAPGAPRSVVAGLRYRF</sequence>
<keyword evidence="8 15" id="KW-0675">Receptor</keyword>
<dbReference type="STRING" id="758825.SAMN02982985_05715"/>
<dbReference type="SUPFAM" id="SSF56935">
    <property type="entry name" value="Porins"/>
    <property type="match status" value="1"/>
</dbReference>
<dbReference type="InterPro" id="IPR036942">
    <property type="entry name" value="Beta-barrel_TonB_sf"/>
</dbReference>
<dbReference type="GO" id="GO:0044718">
    <property type="term" value="P:siderophore transmembrane transport"/>
    <property type="evidence" value="ECO:0007669"/>
    <property type="project" value="TreeGrafter"/>
</dbReference>
<keyword evidence="6 11" id="KW-0798">TonB box</keyword>
<evidence type="ECO:0000256" key="2">
    <source>
        <dbReference type="ARBA" id="ARBA00009810"/>
    </source>
</evidence>
<dbReference type="InterPro" id="IPR012910">
    <property type="entry name" value="Plug_dom"/>
</dbReference>
<dbReference type="OrthoDB" id="98353at2"/>
<keyword evidence="3 10" id="KW-0813">Transport</keyword>
<feature type="domain" description="TonB-dependent receptor plug" evidence="14">
    <location>
        <begin position="72"/>
        <end position="182"/>
    </location>
</feature>
<dbReference type="GO" id="GO:0015344">
    <property type="term" value="F:siderophore uptake transmembrane transporter activity"/>
    <property type="evidence" value="ECO:0007669"/>
    <property type="project" value="TreeGrafter"/>
</dbReference>
<evidence type="ECO:0000256" key="9">
    <source>
        <dbReference type="ARBA" id="ARBA00023237"/>
    </source>
</evidence>
<feature type="signal peptide" evidence="12">
    <location>
        <begin position="1"/>
        <end position="26"/>
    </location>
</feature>
<evidence type="ECO:0000259" key="13">
    <source>
        <dbReference type="Pfam" id="PF00593"/>
    </source>
</evidence>
<dbReference type="GO" id="GO:0009279">
    <property type="term" value="C:cell outer membrane"/>
    <property type="evidence" value="ECO:0007669"/>
    <property type="project" value="UniProtKB-SubCell"/>
</dbReference>
<dbReference type="Gene3D" id="2.170.130.10">
    <property type="entry name" value="TonB-dependent receptor, plug domain"/>
    <property type="match status" value="1"/>
</dbReference>
<evidence type="ECO:0000256" key="7">
    <source>
        <dbReference type="ARBA" id="ARBA00023136"/>
    </source>
</evidence>
<keyword evidence="7 10" id="KW-0472">Membrane</keyword>
<dbReference type="AlphaFoldDB" id="A0A1I4UMA6"/>
<evidence type="ECO:0000256" key="3">
    <source>
        <dbReference type="ARBA" id="ARBA00022448"/>
    </source>
</evidence>
<name>A0A1I4UMA6_9BURK</name>
<comment type="similarity">
    <text evidence="2 10 11">Belongs to the TonB-dependent receptor family.</text>
</comment>
<evidence type="ECO:0000256" key="8">
    <source>
        <dbReference type="ARBA" id="ARBA00023170"/>
    </source>
</evidence>